<evidence type="ECO:0008006" key="3">
    <source>
        <dbReference type="Google" id="ProtNLM"/>
    </source>
</evidence>
<accession>A0ABV3H4B0</accession>
<evidence type="ECO:0000313" key="1">
    <source>
        <dbReference type="EMBL" id="MEV4287366.1"/>
    </source>
</evidence>
<proteinExistence type="predicted"/>
<gene>
    <name evidence="1" type="ORF">AB0K40_17820</name>
</gene>
<protein>
    <recommendedName>
        <fullName evidence="3">Htaa domain-containing protein</fullName>
    </recommendedName>
</protein>
<name>A0ABV3H4B0_9ACTN</name>
<dbReference type="Proteomes" id="UP001552427">
    <property type="component" value="Unassembled WGS sequence"/>
</dbReference>
<evidence type="ECO:0000313" key="2">
    <source>
        <dbReference type="Proteomes" id="UP001552427"/>
    </source>
</evidence>
<comment type="caution">
    <text evidence="1">The sequence shown here is derived from an EMBL/GenBank/DDBJ whole genome shotgun (WGS) entry which is preliminary data.</text>
</comment>
<organism evidence="1 2">
    <name type="scientific">Nonomuraea bangladeshensis</name>
    <dbReference type="NCBI Taxonomy" id="404385"/>
    <lineage>
        <taxon>Bacteria</taxon>
        <taxon>Bacillati</taxon>
        <taxon>Actinomycetota</taxon>
        <taxon>Actinomycetes</taxon>
        <taxon>Streptosporangiales</taxon>
        <taxon>Streptosporangiaceae</taxon>
        <taxon>Nonomuraea</taxon>
    </lineage>
</organism>
<reference evidence="1 2" key="1">
    <citation type="submission" date="2024-06" db="EMBL/GenBank/DDBJ databases">
        <title>The Natural Products Discovery Center: Release of the First 8490 Sequenced Strains for Exploring Actinobacteria Biosynthetic Diversity.</title>
        <authorList>
            <person name="Kalkreuter E."/>
            <person name="Kautsar S.A."/>
            <person name="Yang D."/>
            <person name="Bader C.D."/>
            <person name="Teijaro C.N."/>
            <person name="Fluegel L."/>
            <person name="Davis C.M."/>
            <person name="Simpson J.R."/>
            <person name="Lauterbach L."/>
            <person name="Steele A.D."/>
            <person name="Gui C."/>
            <person name="Meng S."/>
            <person name="Li G."/>
            <person name="Viehrig K."/>
            <person name="Ye F."/>
            <person name="Su P."/>
            <person name="Kiefer A.F."/>
            <person name="Nichols A."/>
            <person name="Cepeda A.J."/>
            <person name="Yan W."/>
            <person name="Fan B."/>
            <person name="Jiang Y."/>
            <person name="Adhikari A."/>
            <person name="Zheng C.-J."/>
            <person name="Schuster L."/>
            <person name="Cowan T.M."/>
            <person name="Smanski M.J."/>
            <person name="Chevrette M.G."/>
            <person name="De Carvalho L.P.S."/>
            <person name="Shen B."/>
        </authorList>
    </citation>
    <scope>NUCLEOTIDE SEQUENCE [LARGE SCALE GENOMIC DNA]</scope>
    <source>
        <strain evidence="1 2">NPDC049574</strain>
    </source>
</reference>
<keyword evidence="2" id="KW-1185">Reference proteome</keyword>
<dbReference type="EMBL" id="JBFARM010000005">
    <property type="protein sequence ID" value="MEV4287366.1"/>
    <property type="molecule type" value="Genomic_DNA"/>
</dbReference>
<sequence>MATRHNLCVNPALANDEAGWGGEAAPTRQAVTGFDRPFAARYTTGTFLRTAPGAVVPGQTYRASAYLRPSNTFSAGGNGYIEWRDAADGVLSYSMGSYTLGGPGEVVRASVTGTAPANAARGHLILDGVNYTVTTVDATMCLVEAGSDLGDYFDGDSAGASWDGTPGSSSSTLEDAITGTLAGGLPPLDAAGAAGLSVPATLAGTLPGLSGNSDGGVLVRGPLAAGLPSLASSGAGHVLVGGQVTAGLPSLLAAADAVVFVPGGPVAAGLPPLAAALAAVSEVAELEVPVRVGPPRLGWPVGAARLSWPVGPPVLGEE</sequence>
<dbReference type="Gene3D" id="2.60.120.260">
    <property type="entry name" value="Galactose-binding domain-like"/>
    <property type="match status" value="1"/>
</dbReference>
<dbReference type="RefSeq" id="WP_364450743.1">
    <property type="nucleotide sequence ID" value="NZ_JBFARM010000005.1"/>
</dbReference>